<reference evidence="2 3" key="1">
    <citation type="submission" date="2019-02" db="EMBL/GenBank/DDBJ databases">
        <title>Deep-cultivation of Planctomycetes and their phenomic and genomic characterization uncovers novel biology.</title>
        <authorList>
            <person name="Wiegand S."/>
            <person name="Jogler M."/>
            <person name="Boedeker C."/>
            <person name="Pinto D."/>
            <person name="Vollmers J."/>
            <person name="Rivas-Marin E."/>
            <person name="Kohn T."/>
            <person name="Peeters S.H."/>
            <person name="Heuer A."/>
            <person name="Rast P."/>
            <person name="Oberbeckmann S."/>
            <person name="Bunk B."/>
            <person name="Jeske O."/>
            <person name="Meyerdierks A."/>
            <person name="Storesund J.E."/>
            <person name="Kallscheuer N."/>
            <person name="Luecker S."/>
            <person name="Lage O.M."/>
            <person name="Pohl T."/>
            <person name="Merkel B.J."/>
            <person name="Hornburger P."/>
            <person name="Mueller R.-W."/>
            <person name="Bruemmer F."/>
            <person name="Labrenz M."/>
            <person name="Spormann A.M."/>
            <person name="Op den Camp H."/>
            <person name="Overmann J."/>
            <person name="Amann R."/>
            <person name="Jetten M.S.M."/>
            <person name="Mascher T."/>
            <person name="Medema M.H."/>
            <person name="Devos D.P."/>
            <person name="Kaster A.-K."/>
            <person name="Ovreas L."/>
            <person name="Rohde M."/>
            <person name="Galperin M.Y."/>
            <person name="Jogler C."/>
        </authorList>
    </citation>
    <scope>NUCLEOTIDE SEQUENCE [LARGE SCALE GENOMIC DNA]</scope>
    <source>
        <strain evidence="2 3">CA12</strain>
    </source>
</reference>
<dbReference type="GO" id="GO:0008168">
    <property type="term" value="F:methyltransferase activity"/>
    <property type="evidence" value="ECO:0007669"/>
    <property type="project" value="UniProtKB-KW"/>
</dbReference>
<proteinExistence type="predicted"/>
<protein>
    <submittedName>
        <fullName evidence="2">2-O-methyltransferase NoeI</fullName>
        <ecNumber evidence="2">2.1.1.-</ecNumber>
    </submittedName>
</protein>
<dbReference type="Pfam" id="PF05050">
    <property type="entry name" value="Methyltransf_21"/>
    <property type="match status" value="1"/>
</dbReference>
<keyword evidence="2" id="KW-0808">Transferase</keyword>
<dbReference type="InterPro" id="IPR006342">
    <property type="entry name" value="FkbM_mtfrase"/>
</dbReference>
<keyword evidence="3" id="KW-1185">Reference proteome</keyword>
<sequence length="252" mass="27361">MKKLVLRLLNWWGYEARARAVLPWAFSLETDLEKLGLDAAAVDTVLDVGANVGEHARAFARAFPRATVHAFEPVAATHRRLSAAVADQPRIRPHCLALSDADGPATIALSDNDTINSLEGINPKFGASTGEEVIQRERLDAWLDREGVARVDLLKLDVEGHELAALEGARGVLAAGRIRFLLIETKGVRAEEVRSVGTSLVELEALLAPLGYRLLVLYTDYLHLPPKPFHSNFNALFGRVEGAAASRSTATS</sequence>
<dbReference type="RefSeq" id="WP_145358341.1">
    <property type="nucleotide sequence ID" value="NZ_CP036265.1"/>
</dbReference>
<organism evidence="2 3">
    <name type="scientific">Alienimonas californiensis</name>
    <dbReference type="NCBI Taxonomy" id="2527989"/>
    <lineage>
        <taxon>Bacteria</taxon>
        <taxon>Pseudomonadati</taxon>
        <taxon>Planctomycetota</taxon>
        <taxon>Planctomycetia</taxon>
        <taxon>Planctomycetales</taxon>
        <taxon>Planctomycetaceae</taxon>
        <taxon>Alienimonas</taxon>
    </lineage>
</organism>
<dbReference type="OrthoDB" id="276857at2"/>
<evidence type="ECO:0000313" key="2">
    <source>
        <dbReference type="EMBL" id="QDT15484.1"/>
    </source>
</evidence>
<dbReference type="Proteomes" id="UP000318741">
    <property type="component" value="Chromosome"/>
</dbReference>
<dbReference type="PANTHER" id="PTHR34203:SF15">
    <property type="entry name" value="SLL1173 PROTEIN"/>
    <property type="match status" value="1"/>
</dbReference>
<keyword evidence="2" id="KW-0489">Methyltransferase</keyword>
<dbReference type="InterPro" id="IPR052514">
    <property type="entry name" value="SAM-dependent_MTase"/>
</dbReference>
<gene>
    <name evidence="2" type="primary">noeI_1</name>
    <name evidence="2" type="ORF">CA12_15690</name>
</gene>
<dbReference type="KEGG" id="acaf:CA12_15690"/>
<dbReference type="PANTHER" id="PTHR34203">
    <property type="entry name" value="METHYLTRANSFERASE, FKBM FAMILY PROTEIN"/>
    <property type="match status" value="1"/>
</dbReference>
<dbReference type="EC" id="2.1.1.-" evidence="2"/>
<dbReference type="InterPro" id="IPR029063">
    <property type="entry name" value="SAM-dependent_MTases_sf"/>
</dbReference>
<dbReference type="Gene3D" id="3.40.50.150">
    <property type="entry name" value="Vaccinia Virus protein VP39"/>
    <property type="match status" value="1"/>
</dbReference>
<dbReference type="EMBL" id="CP036265">
    <property type="protein sequence ID" value="QDT15484.1"/>
    <property type="molecule type" value="Genomic_DNA"/>
</dbReference>
<dbReference type="SUPFAM" id="SSF53335">
    <property type="entry name" value="S-adenosyl-L-methionine-dependent methyltransferases"/>
    <property type="match status" value="1"/>
</dbReference>
<dbReference type="NCBIfam" id="TIGR01444">
    <property type="entry name" value="fkbM_fam"/>
    <property type="match status" value="1"/>
</dbReference>
<accession>A0A517P7X6</accession>
<evidence type="ECO:0000259" key="1">
    <source>
        <dbReference type="Pfam" id="PF05050"/>
    </source>
</evidence>
<feature type="domain" description="Methyltransferase FkbM" evidence="1">
    <location>
        <begin position="47"/>
        <end position="214"/>
    </location>
</feature>
<evidence type="ECO:0000313" key="3">
    <source>
        <dbReference type="Proteomes" id="UP000318741"/>
    </source>
</evidence>
<dbReference type="GO" id="GO:0032259">
    <property type="term" value="P:methylation"/>
    <property type="evidence" value="ECO:0007669"/>
    <property type="project" value="UniProtKB-KW"/>
</dbReference>
<name>A0A517P7X6_9PLAN</name>
<dbReference type="AlphaFoldDB" id="A0A517P7X6"/>